<evidence type="ECO:0000256" key="1">
    <source>
        <dbReference type="SAM" id="MobiDB-lite"/>
    </source>
</evidence>
<evidence type="ECO:0000313" key="2">
    <source>
        <dbReference type="EMBL" id="OSX66573.1"/>
    </source>
</evidence>
<dbReference type="AlphaFoldDB" id="A0A1X6NDX2"/>
<reference evidence="2 3" key="1">
    <citation type="submission" date="2017-04" db="EMBL/GenBank/DDBJ databases">
        <title>Genome Sequence of the Model Brown-Rot Fungus Postia placenta SB12.</title>
        <authorList>
            <consortium name="DOE Joint Genome Institute"/>
            <person name="Gaskell J."/>
            <person name="Kersten P."/>
            <person name="Larrondo L.F."/>
            <person name="Canessa P."/>
            <person name="Martinez D."/>
            <person name="Hibbett D."/>
            <person name="Schmoll M."/>
            <person name="Kubicek C.P."/>
            <person name="Martinez A.T."/>
            <person name="Yadav J."/>
            <person name="Master E."/>
            <person name="Magnuson J.K."/>
            <person name="James T."/>
            <person name="Yaver D."/>
            <person name="Berka R."/>
            <person name="Labutti K."/>
            <person name="Lipzen A."/>
            <person name="Aerts A."/>
            <person name="Barry K."/>
            <person name="Henrissat B."/>
            <person name="Blanchette R."/>
            <person name="Grigoriev I."/>
            <person name="Cullen D."/>
        </authorList>
    </citation>
    <scope>NUCLEOTIDE SEQUENCE [LARGE SCALE GENOMIC DNA]</scope>
    <source>
        <strain evidence="2 3">MAD-698-R-SB12</strain>
    </source>
</reference>
<organism evidence="2 3">
    <name type="scientific">Postia placenta MAD-698-R-SB12</name>
    <dbReference type="NCBI Taxonomy" id="670580"/>
    <lineage>
        <taxon>Eukaryota</taxon>
        <taxon>Fungi</taxon>
        <taxon>Dikarya</taxon>
        <taxon>Basidiomycota</taxon>
        <taxon>Agaricomycotina</taxon>
        <taxon>Agaricomycetes</taxon>
        <taxon>Polyporales</taxon>
        <taxon>Adustoporiaceae</taxon>
        <taxon>Rhodonia</taxon>
    </lineage>
</organism>
<dbReference type="OrthoDB" id="10270132at2759"/>
<accession>A0A1X6NDX2</accession>
<feature type="region of interest" description="Disordered" evidence="1">
    <location>
        <begin position="180"/>
        <end position="243"/>
    </location>
</feature>
<evidence type="ECO:0000313" key="3">
    <source>
        <dbReference type="Proteomes" id="UP000194127"/>
    </source>
</evidence>
<protein>
    <submittedName>
        <fullName evidence="2">Uncharacterized protein</fullName>
    </submittedName>
</protein>
<sequence length="243" mass="26617">MTTNLQPRQTSIRPRTVHEQIREGGFGLCEPQKVPEGLPGAASQRRYEQHNGVLRGFDGPMGRRDGGWAQALKAVTPPDRARCKRRVNEAPRRGNARTGCYSESRHFARVFLGPAGSKCLIGSDNQHDSGANQDNAKPVTFGRVTWIAAEAGRATLTLPPTLGSVTRRFKILENADISARVQGTPRSNNTMRASSPSGFVANKPGRQKRRRPKTQDCPTRGRSPKAFPKTAETNGELKKPSEP</sequence>
<gene>
    <name evidence="2" type="ORF">POSPLADRAFT_1131146</name>
</gene>
<dbReference type="RefSeq" id="XP_024343367.1">
    <property type="nucleotide sequence ID" value="XM_024484033.1"/>
</dbReference>
<feature type="compositionally biased region" description="Polar residues" evidence="1">
    <location>
        <begin position="184"/>
        <end position="197"/>
    </location>
</feature>
<keyword evidence="3" id="KW-1185">Reference proteome</keyword>
<dbReference type="EMBL" id="KZ110592">
    <property type="protein sequence ID" value="OSX66573.1"/>
    <property type="molecule type" value="Genomic_DNA"/>
</dbReference>
<name>A0A1X6NDX2_9APHY</name>
<proteinExistence type="predicted"/>
<dbReference type="Proteomes" id="UP000194127">
    <property type="component" value="Unassembled WGS sequence"/>
</dbReference>
<dbReference type="GeneID" id="36328982"/>